<proteinExistence type="predicted"/>
<evidence type="ECO:0000256" key="1">
    <source>
        <dbReference type="ARBA" id="ARBA00004651"/>
    </source>
</evidence>
<keyword evidence="4" id="KW-1003">Cell membrane</keyword>
<dbReference type="InterPro" id="IPR006153">
    <property type="entry name" value="Cation/H_exchanger_TM"/>
</dbReference>
<keyword evidence="12" id="KW-1185">Reference proteome</keyword>
<keyword evidence="6 9" id="KW-1133">Transmembrane helix</keyword>
<comment type="subcellular location">
    <subcellularLocation>
        <location evidence="1">Cell membrane</location>
        <topology evidence="1">Multi-pass membrane protein</topology>
    </subcellularLocation>
</comment>
<dbReference type="InterPro" id="IPR038770">
    <property type="entry name" value="Na+/solute_symporter_sf"/>
</dbReference>
<evidence type="ECO:0000256" key="8">
    <source>
        <dbReference type="ARBA" id="ARBA00023136"/>
    </source>
</evidence>
<evidence type="ECO:0000313" key="12">
    <source>
        <dbReference type="Proteomes" id="UP001157034"/>
    </source>
</evidence>
<keyword evidence="2" id="KW-0813">Transport</keyword>
<name>A0ABQ6K781_9MICO</name>
<feature type="transmembrane region" description="Helical" evidence="9">
    <location>
        <begin position="273"/>
        <end position="292"/>
    </location>
</feature>
<feature type="transmembrane region" description="Helical" evidence="9">
    <location>
        <begin position="304"/>
        <end position="325"/>
    </location>
</feature>
<protein>
    <submittedName>
        <fullName evidence="11">Sodium/hydrogen exchanger</fullName>
    </submittedName>
</protein>
<dbReference type="RefSeq" id="WP_284254232.1">
    <property type="nucleotide sequence ID" value="NZ_BAAAQO010000002.1"/>
</dbReference>
<feature type="transmembrane region" description="Helical" evidence="9">
    <location>
        <begin position="365"/>
        <end position="388"/>
    </location>
</feature>
<evidence type="ECO:0000256" key="4">
    <source>
        <dbReference type="ARBA" id="ARBA00022475"/>
    </source>
</evidence>
<keyword evidence="3" id="KW-0050">Antiport</keyword>
<dbReference type="Pfam" id="PF00999">
    <property type="entry name" value="Na_H_Exchanger"/>
    <property type="match status" value="1"/>
</dbReference>
<feature type="transmembrane region" description="Helical" evidence="9">
    <location>
        <begin position="35"/>
        <end position="52"/>
    </location>
</feature>
<gene>
    <name evidence="11" type="primary">cvrA</name>
    <name evidence="11" type="ORF">GCM10025881_22890</name>
</gene>
<sequence length="485" mass="50060">MTDQIAFALVVAAVAAAVILAVLSNRLSQRLRIPAPAFFLVAAALLALALPPVAESGRQLDEKVVSIALAFILFDGGMHIGWRRFRGSAAPILWLGIAGTAVTAAAVALAAHLLLGLDLTASLLLGAALSPTDPAVVFSVLGRKEIGGRTGTILEGESGANDPVGIAIMAALLAATGTGWGAVGSGVLEFLLQLGIGAVVGIIGGLGLRLLLSRLTLPSESLASVFAIAAAGLLYGLGTAAHGSGFLAVFIAGILIGDLHAPYKTEITRFTSGIASLAEIVAFAVLGLTIRLDVVLRPEVLVPGLAIAAILSFIIRPVLVGALSLPLRIRWGERAFLLWAGLKGAVPILLGLLIVSADVPGAQTLYGIVFVVVLFSVVVQGGLVPLLARALRVPMREVEARPWSLDVRFADRPTGLERHTVESGSAADGATVGDLFPDELARVALASRDGRSLPVRSGTRLRSGDVVLTDIDDGHDITDLFTPRE</sequence>
<evidence type="ECO:0000256" key="3">
    <source>
        <dbReference type="ARBA" id="ARBA00022449"/>
    </source>
</evidence>
<keyword evidence="7" id="KW-0406">Ion transport</keyword>
<keyword evidence="8 9" id="KW-0472">Membrane</keyword>
<evidence type="ECO:0000313" key="11">
    <source>
        <dbReference type="EMBL" id="GMA95465.1"/>
    </source>
</evidence>
<keyword evidence="5 9" id="KW-0812">Transmembrane</keyword>
<evidence type="ECO:0000256" key="5">
    <source>
        <dbReference type="ARBA" id="ARBA00022692"/>
    </source>
</evidence>
<organism evidence="11 12">
    <name type="scientific">Pseudolysinimonas kribbensis</name>
    <dbReference type="NCBI Taxonomy" id="433641"/>
    <lineage>
        <taxon>Bacteria</taxon>
        <taxon>Bacillati</taxon>
        <taxon>Actinomycetota</taxon>
        <taxon>Actinomycetes</taxon>
        <taxon>Micrococcales</taxon>
        <taxon>Microbacteriaceae</taxon>
        <taxon>Pseudolysinimonas</taxon>
    </lineage>
</organism>
<evidence type="ECO:0000256" key="2">
    <source>
        <dbReference type="ARBA" id="ARBA00022448"/>
    </source>
</evidence>
<feature type="transmembrane region" description="Helical" evidence="9">
    <location>
        <begin position="94"/>
        <end position="115"/>
    </location>
</feature>
<feature type="transmembrane region" description="Helical" evidence="9">
    <location>
        <begin position="6"/>
        <end position="23"/>
    </location>
</feature>
<dbReference type="PANTHER" id="PTHR32507">
    <property type="entry name" value="NA(+)/H(+) ANTIPORTER 1"/>
    <property type="match status" value="1"/>
</dbReference>
<feature type="domain" description="Cation/H+ exchanger transmembrane" evidence="10">
    <location>
        <begin position="20"/>
        <end position="388"/>
    </location>
</feature>
<feature type="transmembrane region" description="Helical" evidence="9">
    <location>
        <begin position="190"/>
        <end position="212"/>
    </location>
</feature>
<evidence type="ECO:0000259" key="10">
    <source>
        <dbReference type="Pfam" id="PF00999"/>
    </source>
</evidence>
<evidence type="ECO:0000256" key="6">
    <source>
        <dbReference type="ARBA" id="ARBA00022989"/>
    </source>
</evidence>
<dbReference type="EMBL" id="BSVB01000001">
    <property type="protein sequence ID" value="GMA95465.1"/>
    <property type="molecule type" value="Genomic_DNA"/>
</dbReference>
<comment type="caution">
    <text evidence="11">The sequence shown here is derived from an EMBL/GenBank/DDBJ whole genome shotgun (WGS) entry which is preliminary data.</text>
</comment>
<feature type="transmembrane region" description="Helical" evidence="9">
    <location>
        <begin position="163"/>
        <end position="184"/>
    </location>
</feature>
<evidence type="ECO:0000256" key="7">
    <source>
        <dbReference type="ARBA" id="ARBA00023065"/>
    </source>
</evidence>
<evidence type="ECO:0000256" key="9">
    <source>
        <dbReference type="SAM" id="Phobius"/>
    </source>
</evidence>
<feature type="transmembrane region" description="Helical" evidence="9">
    <location>
        <begin position="221"/>
        <end position="238"/>
    </location>
</feature>
<feature type="transmembrane region" description="Helical" evidence="9">
    <location>
        <begin position="64"/>
        <end position="82"/>
    </location>
</feature>
<feature type="transmembrane region" description="Helical" evidence="9">
    <location>
        <begin position="337"/>
        <end position="359"/>
    </location>
</feature>
<dbReference type="PANTHER" id="PTHR32507:SF7">
    <property type="entry name" value="K(+)_H(+) ANTIPORTER NHAP2"/>
    <property type="match status" value="1"/>
</dbReference>
<accession>A0ABQ6K781</accession>
<dbReference type="Gene3D" id="1.20.1530.20">
    <property type="match status" value="1"/>
</dbReference>
<reference evidence="12" key="1">
    <citation type="journal article" date="2019" name="Int. J. Syst. Evol. Microbiol.">
        <title>The Global Catalogue of Microorganisms (GCM) 10K type strain sequencing project: providing services to taxonomists for standard genome sequencing and annotation.</title>
        <authorList>
            <consortium name="The Broad Institute Genomics Platform"/>
            <consortium name="The Broad Institute Genome Sequencing Center for Infectious Disease"/>
            <person name="Wu L."/>
            <person name="Ma J."/>
        </authorList>
    </citation>
    <scope>NUCLEOTIDE SEQUENCE [LARGE SCALE GENOMIC DNA]</scope>
    <source>
        <strain evidence="12">NBRC 108894</strain>
    </source>
</reference>
<dbReference type="Proteomes" id="UP001157034">
    <property type="component" value="Unassembled WGS sequence"/>
</dbReference>